<reference evidence="2 3" key="1">
    <citation type="journal article" date="2019" name="ISME J.">
        <title>Deianiraea, an extracellular bacterium associated with the ciliate Paramecium, suggests an alternative scenario for the evolution of Rickettsiales.</title>
        <authorList>
            <person name="Castelli M."/>
            <person name="Sabaneyeva E."/>
            <person name="Lanzoni O."/>
            <person name="Lebedeva N."/>
            <person name="Floriano A.M."/>
            <person name="Gaiarsa S."/>
            <person name="Benken K."/>
            <person name="Modeo L."/>
            <person name="Bandi C."/>
            <person name="Potekhin A."/>
            <person name="Sassera D."/>
            <person name="Petroni G."/>
        </authorList>
    </citation>
    <scope>NUCLEOTIDE SEQUENCE [LARGE SCALE GENOMIC DNA]</scope>
    <source>
        <strain evidence="2">CyL4-1</strain>
    </source>
</reference>
<dbReference type="NCBIfam" id="TIGR02532">
    <property type="entry name" value="IV_pilin_GFxxxE"/>
    <property type="match status" value="1"/>
</dbReference>
<feature type="transmembrane region" description="Helical" evidence="1">
    <location>
        <begin position="36"/>
        <end position="54"/>
    </location>
</feature>
<accession>A0A5B8XEP2</accession>
<dbReference type="Pfam" id="PF07963">
    <property type="entry name" value="N_methyl"/>
    <property type="match status" value="1"/>
</dbReference>
<organism evidence="2 3">
    <name type="scientific">Candidatus Deianiraea vastatrix</name>
    <dbReference type="NCBI Taxonomy" id="2163644"/>
    <lineage>
        <taxon>Bacteria</taxon>
        <taxon>Pseudomonadati</taxon>
        <taxon>Pseudomonadota</taxon>
        <taxon>Alphaproteobacteria</taxon>
        <taxon>Rickettsiales</taxon>
        <taxon>Candidatus Deianiraeaceae</taxon>
        <taxon>Candidatus Deianiraea</taxon>
    </lineage>
</organism>
<evidence type="ECO:0000256" key="1">
    <source>
        <dbReference type="SAM" id="Phobius"/>
    </source>
</evidence>
<evidence type="ECO:0000313" key="2">
    <source>
        <dbReference type="EMBL" id="QED23355.1"/>
    </source>
</evidence>
<name>A0A5B8XEP2_9RICK</name>
<proteinExistence type="predicted"/>
<gene>
    <name evidence="2" type="ORF">Deia_00560</name>
</gene>
<dbReference type="InterPro" id="IPR045584">
    <property type="entry name" value="Pilin-like"/>
</dbReference>
<dbReference type="EMBL" id="CP029077">
    <property type="protein sequence ID" value="QED23355.1"/>
    <property type="molecule type" value="Genomic_DNA"/>
</dbReference>
<keyword evidence="1" id="KW-1133">Transmembrane helix</keyword>
<keyword evidence="3" id="KW-1185">Reference proteome</keyword>
<keyword evidence="1" id="KW-0812">Transmembrane</keyword>
<keyword evidence="1" id="KW-0472">Membrane</keyword>
<dbReference type="SUPFAM" id="SSF54523">
    <property type="entry name" value="Pili subunits"/>
    <property type="match status" value="1"/>
</dbReference>
<dbReference type="Gene3D" id="3.30.700.10">
    <property type="entry name" value="Glycoprotein, Type 4 Pilin"/>
    <property type="match status" value="1"/>
</dbReference>
<dbReference type="Proteomes" id="UP000321934">
    <property type="component" value="Chromosome"/>
</dbReference>
<sequence>MKNIFLKIIFYISNKTHLKIFFNIVKRKKAFTMIELAIVIFISGMLMAGLMSILNSVSAITKARANKDKVAIIENAIATFFRKYDRLPCPADPTLGYTDAKYGVEQLNSDGICDYTLNYNGTQVDSGFKNHLVVSVRNKTSVTHGSNKIVFGTIPFKTLEIGENNMFDDYNNKFTYVVPQGYATNRKITTNVIYKAISGWTRVAMPARMHRADSTINCAADINLTTSGVSTNDNLCLERVASQCTSGTNANPLITTALVGSGFYKDTDGNILSGDAIFTSCKVFVNDYLGNALNKENIGYILITHGQNGFGAWNKGGTLNQYPTSVKEQYNTFQYYHGRWPSHNMLGSSAVMQFVSDNLKPDFDDGVYFYTMDSILSSVARGDKIFCHQSTVTVDIPSGAPTDVNGFMWQTTMNQTNAPSIYKISNPKNPVSISTATSATLTCAQGGIWMNPVTQ</sequence>
<dbReference type="AlphaFoldDB" id="A0A5B8XEP2"/>
<dbReference type="InterPro" id="IPR012902">
    <property type="entry name" value="N_methyl_site"/>
</dbReference>
<protein>
    <submittedName>
        <fullName evidence="2">PulG/PilA-like type II secretion/type IV pilus pilin</fullName>
    </submittedName>
</protein>
<evidence type="ECO:0000313" key="3">
    <source>
        <dbReference type="Proteomes" id="UP000321934"/>
    </source>
</evidence>